<reference evidence="1" key="1">
    <citation type="submission" date="2014-11" db="EMBL/GenBank/DDBJ databases">
        <authorList>
            <person name="Amaro Gonzalez C."/>
        </authorList>
    </citation>
    <scope>NUCLEOTIDE SEQUENCE</scope>
</reference>
<protein>
    <submittedName>
        <fullName evidence="1">Uncharacterized protein</fullName>
    </submittedName>
</protein>
<name>A0A0E9WQI5_ANGAN</name>
<dbReference type="EMBL" id="GBXM01015945">
    <property type="protein sequence ID" value="JAH92632.1"/>
    <property type="molecule type" value="Transcribed_RNA"/>
</dbReference>
<sequence length="42" mass="4618">MLPNTGLCEAIKRHFSPLQNSVIGSSHGFTVNMWCLHSFLGS</sequence>
<organism evidence="1">
    <name type="scientific">Anguilla anguilla</name>
    <name type="common">European freshwater eel</name>
    <name type="synonym">Muraena anguilla</name>
    <dbReference type="NCBI Taxonomy" id="7936"/>
    <lineage>
        <taxon>Eukaryota</taxon>
        <taxon>Metazoa</taxon>
        <taxon>Chordata</taxon>
        <taxon>Craniata</taxon>
        <taxon>Vertebrata</taxon>
        <taxon>Euteleostomi</taxon>
        <taxon>Actinopterygii</taxon>
        <taxon>Neopterygii</taxon>
        <taxon>Teleostei</taxon>
        <taxon>Anguilliformes</taxon>
        <taxon>Anguillidae</taxon>
        <taxon>Anguilla</taxon>
    </lineage>
</organism>
<evidence type="ECO:0000313" key="1">
    <source>
        <dbReference type="EMBL" id="JAH92632.1"/>
    </source>
</evidence>
<accession>A0A0E9WQI5</accession>
<reference evidence="1" key="2">
    <citation type="journal article" date="2015" name="Fish Shellfish Immunol.">
        <title>Early steps in the European eel (Anguilla anguilla)-Vibrio vulnificus interaction in the gills: Role of the RtxA13 toxin.</title>
        <authorList>
            <person name="Callol A."/>
            <person name="Pajuelo D."/>
            <person name="Ebbesson L."/>
            <person name="Teles M."/>
            <person name="MacKenzie S."/>
            <person name="Amaro C."/>
        </authorList>
    </citation>
    <scope>NUCLEOTIDE SEQUENCE</scope>
</reference>
<dbReference type="AlphaFoldDB" id="A0A0E9WQI5"/>
<proteinExistence type="predicted"/>